<evidence type="ECO:0000313" key="12">
    <source>
        <dbReference type="Proteomes" id="UP000095552"/>
    </source>
</evidence>
<evidence type="ECO:0000256" key="6">
    <source>
        <dbReference type="ARBA" id="ARBA00023125"/>
    </source>
</evidence>
<evidence type="ECO:0000256" key="8">
    <source>
        <dbReference type="HAMAP-Rule" id="MF_00952"/>
    </source>
</evidence>
<feature type="site" description="Interaction with DNA" evidence="8">
    <location>
        <position position="285"/>
    </location>
</feature>
<feature type="domain" description="Topo IA-type catalytic" evidence="10">
    <location>
        <begin position="129"/>
        <end position="573"/>
    </location>
</feature>
<dbReference type="InterPro" id="IPR003601">
    <property type="entry name" value="Topo_IA_2"/>
</dbReference>
<feature type="site" description="Interaction with DNA" evidence="8">
    <location>
        <position position="148"/>
    </location>
</feature>
<evidence type="ECO:0000256" key="4">
    <source>
        <dbReference type="ARBA" id="ARBA00022842"/>
    </source>
</evidence>
<evidence type="ECO:0000313" key="11">
    <source>
        <dbReference type="EMBL" id="OEK04432.1"/>
    </source>
</evidence>
<dbReference type="CDD" id="cd03363">
    <property type="entry name" value="TOPRIM_TopoIA_TopoI"/>
    <property type="match status" value="1"/>
</dbReference>
<dbReference type="SMART" id="SM00493">
    <property type="entry name" value="TOPRIM"/>
    <property type="match status" value="1"/>
</dbReference>
<dbReference type="SMART" id="SM00436">
    <property type="entry name" value="TOP1Bc"/>
    <property type="match status" value="1"/>
</dbReference>
<feature type="site" description="Interaction with DNA" evidence="8">
    <location>
        <position position="139"/>
    </location>
</feature>
<evidence type="ECO:0000259" key="10">
    <source>
        <dbReference type="PROSITE" id="PS52039"/>
    </source>
</evidence>
<dbReference type="GO" id="GO:0003917">
    <property type="term" value="F:DNA topoisomerase type I (single strand cut, ATP-independent) activity"/>
    <property type="evidence" value="ECO:0007669"/>
    <property type="project" value="UniProtKB-UniRule"/>
</dbReference>
<feature type="site" description="Interaction with DNA" evidence="8">
    <location>
        <position position="143"/>
    </location>
</feature>
<feature type="site" description="Interaction with DNA" evidence="8">
    <location>
        <position position="474"/>
    </location>
</feature>
<dbReference type="InterPro" id="IPR000380">
    <property type="entry name" value="Topo_IA"/>
</dbReference>
<dbReference type="PROSITE" id="PS50880">
    <property type="entry name" value="TOPRIM"/>
    <property type="match status" value="1"/>
</dbReference>
<dbReference type="InterPro" id="IPR005733">
    <property type="entry name" value="TopoI_bac-type"/>
</dbReference>
<keyword evidence="12" id="KW-1185">Reference proteome</keyword>
<keyword evidence="4" id="KW-0460">Magnesium</keyword>
<evidence type="ECO:0000259" key="9">
    <source>
        <dbReference type="PROSITE" id="PS50880"/>
    </source>
</evidence>
<dbReference type="Pfam" id="PF01751">
    <property type="entry name" value="Toprim"/>
    <property type="match status" value="1"/>
</dbReference>
<comment type="similarity">
    <text evidence="2 8">Belongs to the type IA topoisomerase family.</text>
</comment>
<comment type="caution">
    <text evidence="11">The sequence shown here is derived from an EMBL/GenBank/DDBJ whole genome shotgun (WGS) entry which is preliminary data.</text>
</comment>
<dbReference type="CDD" id="cd00186">
    <property type="entry name" value="TOP1Ac"/>
    <property type="match status" value="1"/>
</dbReference>
<feature type="active site" description="O-(5'-phospho-DNA)-tyrosine intermediate" evidence="8">
    <location>
        <position position="283"/>
    </location>
</feature>
<feature type="region of interest" description="Interaction with DNA" evidence="8">
    <location>
        <begin position="163"/>
        <end position="168"/>
    </location>
</feature>
<dbReference type="Gene3D" id="1.10.290.10">
    <property type="entry name" value="Topoisomerase I, domain 4"/>
    <property type="match status" value="1"/>
</dbReference>
<dbReference type="SUPFAM" id="SSF56712">
    <property type="entry name" value="Prokaryotic type I DNA topoisomerase"/>
    <property type="match status" value="1"/>
</dbReference>
<keyword evidence="5 8" id="KW-0799">Topoisomerase</keyword>
<dbReference type="InterPro" id="IPR003602">
    <property type="entry name" value="Topo_IA_DNA-bd_dom"/>
</dbReference>
<keyword evidence="3" id="KW-0479">Metal-binding</keyword>
<evidence type="ECO:0000256" key="5">
    <source>
        <dbReference type="ARBA" id="ARBA00023029"/>
    </source>
</evidence>
<dbReference type="PROSITE" id="PS00396">
    <property type="entry name" value="TOPO_IA_1"/>
    <property type="match status" value="1"/>
</dbReference>
<dbReference type="STRING" id="1563681.BFP71_13230"/>
<evidence type="ECO:0000256" key="3">
    <source>
        <dbReference type="ARBA" id="ARBA00022723"/>
    </source>
</evidence>
<evidence type="ECO:0000256" key="1">
    <source>
        <dbReference type="ARBA" id="ARBA00000213"/>
    </source>
</evidence>
<dbReference type="SMART" id="SM00437">
    <property type="entry name" value="TOP1Ac"/>
    <property type="match status" value="1"/>
</dbReference>
<comment type="catalytic activity">
    <reaction evidence="1 8">
        <text>ATP-independent breakage of single-stranded DNA, followed by passage and rejoining.</text>
        <dbReference type="EC" id="5.6.2.1"/>
    </reaction>
</comment>
<dbReference type="InterPro" id="IPR023406">
    <property type="entry name" value="Topo_IA_AS"/>
</dbReference>
<dbReference type="AlphaFoldDB" id="A0A1E5SZ89"/>
<dbReference type="GO" id="GO:0046872">
    <property type="term" value="F:metal ion binding"/>
    <property type="evidence" value="ECO:0007669"/>
    <property type="project" value="UniProtKB-KW"/>
</dbReference>
<dbReference type="PANTHER" id="PTHR42785">
    <property type="entry name" value="DNA TOPOISOMERASE, TYPE IA, CORE"/>
    <property type="match status" value="1"/>
</dbReference>
<dbReference type="Gene3D" id="3.40.50.140">
    <property type="match status" value="1"/>
</dbReference>
<evidence type="ECO:0000256" key="2">
    <source>
        <dbReference type="ARBA" id="ARBA00009446"/>
    </source>
</evidence>
<feature type="domain" description="Toprim" evidence="9">
    <location>
        <begin position="3"/>
        <end position="113"/>
    </location>
</feature>
<keyword evidence="6 8" id="KW-0238">DNA-binding</keyword>
<dbReference type="RefSeq" id="WP_069835937.1">
    <property type="nucleotide sequence ID" value="NZ_MDGQ01000005.1"/>
</dbReference>
<evidence type="ECO:0000256" key="7">
    <source>
        <dbReference type="ARBA" id="ARBA00023235"/>
    </source>
</evidence>
<name>A0A1E5SZ89_9BACT</name>
<dbReference type="InterPro" id="IPR013826">
    <property type="entry name" value="Topo_IA_cen_sub3"/>
</dbReference>
<dbReference type="GO" id="GO:0003677">
    <property type="term" value="F:DNA binding"/>
    <property type="evidence" value="ECO:0007669"/>
    <property type="project" value="UniProtKB-KW"/>
</dbReference>
<accession>A0A1E5SZ89</accession>
<dbReference type="Proteomes" id="UP000095552">
    <property type="component" value="Unassembled WGS sequence"/>
</dbReference>
<dbReference type="InterPro" id="IPR013825">
    <property type="entry name" value="Topo_IA_cen_sub2"/>
</dbReference>
<dbReference type="InterPro" id="IPR023405">
    <property type="entry name" value="Topo_IA_core_domain"/>
</dbReference>
<dbReference type="InterPro" id="IPR028612">
    <property type="entry name" value="Topoisom_1_IA"/>
</dbReference>
<dbReference type="EC" id="5.6.2.1" evidence="8"/>
<feature type="site" description="Interaction with DNA" evidence="8">
    <location>
        <position position="155"/>
    </location>
</feature>
<keyword evidence="7 8" id="KW-0413">Isomerase</keyword>
<dbReference type="NCBIfam" id="TIGR01051">
    <property type="entry name" value="topA_bact"/>
    <property type="match status" value="1"/>
</dbReference>
<dbReference type="OrthoDB" id="9804262at2"/>
<dbReference type="HAMAP" id="MF_00952">
    <property type="entry name" value="Topoisom_1_prok"/>
    <property type="match status" value="1"/>
</dbReference>
<dbReference type="Pfam" id="PF13368">
    <property type="entry name" value="Toprim_C_rpt"/>
    <property type="match status" value="3"/>
</dbReference>
<reference evidence="11 12" key="1">
    <citation type="submission" date="2016-08" db="EMBL/GenBank/DDBJ databases">
        <title>Draft genome of Fabibacter sp. strain SK-8.</title>
        <authorList>
            <person name="Wong S.-K."/>
            <person name="Hamasaki K."/>
            <person name="Yoshizawa S."/>
        </authorList>
    </citation>
    <scope>NUCLEOTIDE SEQUENCE [LARGE SCALE GENOMIC DNA]</scope>
    <source>
        <strain evidence="11 12">SK-8</strain>
    </source>
</reference>
<dbReference type="PANTHER" id="PTHR42785:SF1">
    <property type="entry name" value="DNA TOPOISOMERASE"/>
    <property type="match status" value="1"/>
</dbReference>
<sequence>MPKNLVIVESPAKAKTIEGYLGKDFKVVSSYGHIRDLPKGDKAIDIENNFKPTYEVTADKKEVIKGLKKLSKAAETIYLASDDDREGEAISWHLKEALKLDPAHTKRIVFREITKSAIQAAMSSPRDIDVDLVNAQQARRILDRLVGYELSPVLWKKIKRGLSAGRVQSVAVRLVVEKEREIDQFEAKSFFKVSALFNVEGRELKAEIPKRFDTQEEAKAFLDNCVNAEFTIQNLEKKPAKRSPAPPFTTSTLQQEASRKLGYSVLQTMTVAQKLYEAGKISYMRTDSLNLSDEAIQGAVKEISASYGEEFVNTRKFKTKSKSAQEAHEAIRPTNFSHHTAGKDYNEQRLYELIWKRAVASQMADAQLEKTVVTIDISGNEQKLVAHGEVIKFEGFLKVYIESTDDEEPNEEAKGMLPPLVIGQALSLDFIKARQGFSRPPARYTEASLVKKLEEMGIGRPSTYAPTISTVQKRDYVSKENREGVERKYAELTLENNVVKEAVKTEITGAEKAKLFPTNIAMVVNDFLVEHFPNVIDFSFTAQVEEQFDNIADGGQEWERMIKNFYGGFHEKVEATEQISRSEVGSSREVGIDPESGKPVIARLGKFGPLVQIGESDPDDPENKPQFASLKAGQFIENITLEDALELFKLPRLVGSFRDQEIVVAIGRFGPYIKFDEKFVSLPKEADPLSITEEEAIVLIKEKEAADAPIYVYDDKPVQKGKGRFGPFIKWNNMFINVNKKYDWDNLSDADIVELIEDKIQKEKDKLIHHWEAEGIRVEKARWGRHNVIKGKLKIELPKTVDVTDMTLEEAQALIEKNKPAKKTARKKK</sequence>
<dbReference type="InterPro" id="IPR034149">
    <property type="entry name" value="TOPRIM_TopoI"/>
</dbReference>
<dbReference type="Gene3D" id="2.70.20.10">
    <property type="entry name" value="Topoisomerase I, domain 3"/>
    <property type="match status" value="1"/>
</dbReference>
<dbReference type="PRINTS" id="PR00417">
    <property type="entry name" value="PRTPISMRASEI"/>
</dbReference>
<organism evidence="11 12">
    <name type="scientific">Roseivirga misakiensis</name>
    <dbReference type="NCBI Taxonomy" id="1563681"/>
    <lineage>
        <taxon>Bacteria</taxon>
        <taxon>Pseudomonadati</taxon>
        <taxon>Bacteroidota</taxon>
        <taxon>Cytophagia</taxon>
        <taxon>Cytophagales</taxon>
        <taxon>Roseivirgaceae</taxon>
        <taxon>Roseivirga</taxon>
    </lineage>
</organism>
<feature type="site" description="Interaction with DNA" evidence="8">
    <location>
        <position position="140"/>
    </location>
</feature>
<dbReference type="InterPro" id="IPR013497">
    <property type="entry name" value="Topo_IA_cen"/>
</dbReference>
<proteinExistence type="inferred from homology"/>
<dbReference type="Gene3D" id="1.10.460.10">
    <property type="entry name" value="Topoisomerase I, domain 2"/>
    <property type="match status" value="1"/>
</dbReference>
<comment type="subunit">
    <text evidence="8">Monomer.</text>
</comment>
<dbReference type="GO" id="GO:0006265">
    <property type="term" value="P:DNA topological change"/>
    <property type="evidence" value="ECO:0007669"/>
    <property type="project" value="UniProtKB-UniRule"/>
</dbReference>
<dbReference type="InterPro" id="IPR025589">
    <property type="entry name" value="Toprim_C_rpt"/>
</dbReference>
<comment type="function">
    <text evidence="8">Releases the supercoiling and torsional tension of DNA, which is introduced during the DNA replication and transcription, by transiently cleaving and rejoining one strand of the DNA duplex. Introduces a single-strand break via transesterification at a target site in duplex DNA. The scissile phosphodiester is attacked by the catalytic tyrosine of the enzyme, resulting in the formation of a DNA-(5'-phosphotyrosyl)-enzyme intermediate and the expulsion of a 3'-OH DNA strand. The free DNA strand then undergoes passage around the unbroken strand, thus removing DNA supercoils. Finally, in the religation step, the DNA 3'-OH attacks the covalent intermediate to expel the active-site tyrosine and restore the DNA phosphodiester backbone.</text>
</comment>
<dbReference type="InterPro" id="IPR013824">
    <property type="entry name" value="Topo_IA_cen_sub1"/>
</dbReference>
<feature type="site" description="Interaction with DNA" evidence="8">
    <location>
        <position position="33"/>
    </location>
</feature>
<dbReference type="InterPro" id="IPR006171">
    <property type="entry name" value="TOPRIM_dom"/>
</dbReference>
<dbReference type="EMBL" id="MDGQ01000005">
    <property type="protein sequence ID" value="OEK04432.1"/>
    <property type="molecule type" value="Genomic_DNA"/>
</dbReference>
<dbReference type="Pfam" id="PF01131">
    <property type="entry name" value="Topoisom_bac"/>
    <property type="match status" value="1"/>
</dbReference>
<gene>
    <name evidence="8" type="primary">topA</name>
    <name evidence="11" type="ORF">BFP71_13230</name>
</gene>
<dbReference type="PROSITE" id="PS52039">
    <property type="entry name" value="TOPO_IA_2"/>
    <property type="match status" value="1"/>
</dbReference>
<protein>
    <recommendedName>
        <fullName evidence="8">DNA topoisomerase 1</fullName>
        <ecNumber evidence="8">5.6.2.1</ecNumber>
    </recommendedName>
    <alternativeName>
        <fullName evidence="8">DNA topoisomerase I</fullName>
    </alternativeName>
</protein>